<reference evidence="1 2" key="2">
    <citation type="submission" date="2018-06" db="EMBL/GenBank/DDBJ databases">
        <title>Metagenomic assembly of (sub)arctic Cyanobacteria and their associated microbiome from non-axenic cultures.</title>
        <authorList>
            <person name="Baurain D."/>
        </authorList>
    </citation>
    <scope>NUCLEOTIDE SEQUENCE [LARGE SCALE GENOMIC DNA]</scope>
    <source>
        <strain evidence="1">ULC129bin1</strain>
    </source>
</reference>
<comment type="caution">
    <text evidence="1">The sequence shown here is derived from an EMBL/GenBank/DDBJ whole genome shotgun (WGS) entry which is preliminary data.</text>
</comment>
<reference evidence="2" key="1">
    <citation type="submission" date="2018-04" db="EMBL/GenBank/DDBJ databases">
        <authorList>
            <person name="Cornet L."/>
        </authorList>
    </citation>
    <scope>NUCLEOTIDE SEQUENCE [LARGE SCALE GENOMIC DNA]</scope>
</reference>
<dbReference type="SUPFAM" id="SSF141571">
    <property type="entry name" value="Pentapeptide repeat-like"/>
    <property type="match status" value="1"/>
</dbReference>
<dbReference type="InterPro" id="IPR001646">
    <property type="entry name" value="5peptide_repeat"/>
</dbReference>
<dbReference type="PANTHER" id="PTHR14136">
    <property type="entry name" value="BTB_POZ DOMAIN-CONTAINING PROTEIN KCTD9"/>
    <property type="match status" value="1"/>
</dbReference>
<dbReference type="EMBL" id="QBMC01000002">
    <property type="protein sequence ID" value="PZO23301.1"/>
    <property type="molecule type" value="Genomic_DNA"/>
</dbReference>
<organism evidence="1 2">
    <name type="scientific">Leptolyngbya foveolarum</name>
    <dbReference type="NCBI Taxonomy" id="47253"/>
    <lineage>
        <taxon>Bacteria</taxon>
        <taxon>Bacillati</taxon>
        <taxon>Cyanobacteriota</taxon>
        <taxon>Cyanophyceae</taxon>
        <taxon>Leptolyngbyales</taxon>
        <taxon>Leptolyngbyaceae</taxon>
        <taxon>Leptolyngbya group</taxon>
        <taxon>Leptolyngbya</taxon>
    </lineage>
</organism>
<dbReference type="Proteomes" id="UP000249354">
    <property type="component" value="Unassembled WGS sequence"/>
</dbReference>
<sequence length="212" mass="22713">MRRKSWSLPHVMYTGINDLIRHCAQQRVAFAVGTLILGAVSGVWGGGQGAIAAEESAIKQLIETGECPGCDLHGADLRRLNLAGVNLVGADLEGANLYYANLDGARLEGANLIDANLGYASAQSAVFDGADLRYAVFDTTDLTSASMRGTDLREAYIKDANFTHTVLDQADMRDTLFRAADFSQAQLCGVITWAGIKYRRGCAVAVPGEIKR</sequence>
<dbReference type="AlphaFoldDB" id="A0A2W4WGR3"/>
<evidence type="ECO:0008006" key="3">
    <source>
        <dbReference type="Google" id="ProtNLM"/>
    </source>
</evidence>
<evidence type="ECO:0000313" key="2">
    <source>
        <dbReference type="Proteomes" id="UP000249354"/>
    </source>
</evidence>
<accession>A0A2W4WGR3</accession>
<gene>
    <name evidence="1" type="ORF">DCF25_00435</name>
</gene>
<dbReference type="Gene3D" id="2.160.20.80">
    <property type="entry name" value="E3 ubiquitin-protein ligase SopA"/>
    <property type="match status" value="1"/>
</dbReference>
<dbReference type="PANTHER" id="PTHR14136:SF17">
    <property type="entry name" value="BTB_POZ DOMAIN-CONTAINING PROTEIN KCTD9"/>
    <property type="match status" value="1"/>
</dbReference>
<name>A0A2W4WGR3_9CYAN</name>
<proteinExistence type="predicted"/>
<protein>
    <recommendedName>
        <fullName evidence="3">Pentapeptide repeat-containing protein</fullName>
    </recommendedName>
</protein>
<dbReference type="InterPro" id="IPR051082">
    <property type="entry name" value="Pentapeptide-BTB/POZ_domain"/>
</dbReference>
<evidence type="ECO:0000313" key="1">
    <source>
        <dbReference type="EMBL" id="PZO23301.1"/>
    </source>
</evidence>
<dbReference type="Pfam" id="PF00805">
    <property type="entry name" value="Pentapeptide"/>
    <property type="match status" value="3"/>
</dbReference>